<dbReference type="Gene3D" id="2.40.70.10">
    <property type="entry name" value="Acid Proteases"/>
    <property type="match status" value="2"/>
</dbReference>
<name>A0A9Q5I5C4_SANBA</name>
<dbReference type="PANTHER" id="PTHR47966:SF51">
    <property type="entry name" value="BETA-SITE APP-CLEAVING ENZYME, ISOFORM A-RELATED"/>
    <property type="match status" value="1"/>
</dbReference>
<dbReference type="InterPro" id="IPR034164">
    <property type="entry name" value="Pepsin-like_dom"/>
</dbReference>
<accession>A0A9Q5I5C4</accession>
<dbReference type="GO" id="GO:0006508">
    <property type="term" value="P:proteolysis"/>
    <property type="evidence" value="ECO:0007669"/>
    <property type="project" value="UniProtKB-KW"/>
</dbReference>
<dbReference type="InterPro" id="IPR001969">
    <property type="entry name" value="Aspartic_peptidase_AS"/>
</dbReference>
<gene>
    <name evidence="7" type="ORF">A7U60_g700</name>
</gene>
<protein>
    <submittedName>
        <fullName evidence="7">Family A1 protease</fullName>
    </submittedName>
</protein>
<feature type="active site" evidence="3">
    <location>
        <position position="283"/>
    </location>
</feature>
<dbReference type="PANTHER" id="PTHR47966">
    <property type="entry name" value="BETA-SITE APP-CLEAVING ENZYME, ISOFORM A-RELATED"/>
    <property type="match status" value="1"/>
</dbReference>
<keyword evidence="4 7" id="KW-0645">Protease</keyword>
<evidence type="ECO:0000256" key="2">
    <source>
        <dbReference type="ARBA" id="ARBA00022750"/>
    </source>
</evidence>
<dbReference type="GO" id="GO:0004190">
    <property type="term" value="F:aspartic-type endopeptidase activity"/>
    <property type="evidence" value="ECO:0007669"/>
    <property type="project" value="UniProtKB-KW"/>
</dbReference>
<evidence type="ECO:0000259" key="6">
    <source>
        <dbReference type="PROSITE" id="PS51767"/>
    </source>
</evidence>
<evidence type="ECO:0000256" key="1">
    <source>
        <dbReference type="ARBA" id="ARBA00007447"/>
    </source>
</evidence>
<feature type="active site" evidence="3">
    <location>
        <position position="103"/>
    </location>
</feature>
<dbReference type="PROSITE" id="PS00141">
    <property type="entry name" value="ASP_PROTEASE"/>
    <property type="match status" value="2"/>
</dbReference>
<feature type="domain" description="Peptidase A1" evidence="6">
    <location>
        <begin position="85"/>
        <end position="401"/>
    </location>
</feature>
<sequence>MFSSTSLISAVLLALSVAAGPVVLIREPSLTLPIVRRFNLTGTTIADADRARAVHLKDNGKKLKSDSQHYRRQSSFNVTNTAVTYTADVGVGSPATTYSLLIDTGSSNTWVGADKAYVQTSTSENTGKSVSVTYGSGSFSGTEYNDTVTLSSDLVITGQGVGVASTSSGFEGVDGILGLGPVDLTEGTVSGGGTVPTVTDNLLSQGTITEEVVGVYYAPTTVESTTNGELTFGGVDTSKTTSNMSYVAITSTSPASAYWGVDQSITYGSSGTEVLSSTAGIVDTGTTLVLLATDAYNTYVSLTGATLDNSVGLLSISSSDYENLQSLFFNIGNQTYELTANAQTWPRSLNTAIGGSSNAIYLIVSDLGSDSGEGLDFINGYTFLERFYSVYDTTNSRVGFATTEHTTDTSN</sequence>
<evidence type="ECO:0000256" key="3">
    <source>
        <dbReference type="PIRSR" id="PIRSR601461-1"/>
    </source>
</evidence>
<dbReference type="InterPro" id="IPR033121">
    <property type="entry name" value="PEPTIDASE_A1"/>
</dbReference>
<keyword evidence="2 4" id="KW-0064">Aspartyl protease</keyword>
<organism evidence="7 8">
    <name type="scientific">Sanghuangporus baumii</name>
    <name type="common">Phellinus baumii</name>
    <dbReference type="NCBI Taxonomy" id="108892"/>
    <lineage>
        <taxon>Eukaryota</taxon>
        <taxon>Fungi</taxon>
        <taxon>Dikarya</taxon>
        <taxon>Basidiomycota</taxon>
        <taxon>Agaricomycotina</taxon>
        <taxon>Agaricomycetes</taxon>
        <taxon>Hymenochaetales</taxon>
        <taxon>Hymenochaetaceae</taxon>
        <taxon>Sanghuangporus</taxon>
    </lineage>
</organism>
<reference evidence="7" key="1">
    <citation type="submission" date="2016-06" db="EMBL/GenBank/DDBJ databases">
        <title>Draft Genome sequence of the fungus Inonotus baumii.</title>
        <authorList>
            <person name="Zhu H."/>
            <person name="Lin W."/>
        </authorList>
    </citation>
    <scope>NUCLEOTIDE SEQUENCE</scope>
    <source>
        <strain evidence="7">821</strain>
    </source>
</reference>
<evidence type="ECO:0000256" key="4">
    <source>
        <dbReference type="RuleBase" id="RU000454"/>
    </source>
</evidence>
<proteinExistence type="inferred from homology"/>
<dbReference type="InterPro" id="IPR001461">
    <property type="entry name" value="Aspartic_peptidase_A1"/>
</dbReference>
<dbReference type="SUPFAM" id="SSF50630">
    <property type="entry name" value="Acid proteases"/>
    <property type="match status" value="1"/>
</dbReference>
<feature type="chain" id="PRO_5040466106" evidence="5">
    <location>
        <begin position="19"/>
        <end position="411"/>
    </location>
</feature>
<evidence type="ECO:0000313" key="8">
    <source>
        <dbReference type="Proteomes" id="UP000757232"/>
    </source>
</evidence>
<dbReference type="InterPro" id="IPR021109">
    <property type="entry name" value="Peptidase_aspartic_dom_sf"/>
</dbReference>
<dbReference type="CDD" id="cd05471">
    <property type="entry name" value="pepsin_like"/>
    <property type="match status" value="1"/>
</dbReference>
<keyword evidence="8" id="KW-1185">Reference proteome</keyword>
<dbReference type="Proteomes" id="UP000757232">
    <property type="component" value="Unassembled WGS sequence"/>
</dbReference>
<feature type="signal peptide" evidence="5">
    <location>
        <begin position="1"/>
        <end position="18"/>
    </location>
</feature>
<keyword evidence="4" id="KW-0378">Hydrolase</keyword>
<dbReference type="PROSITE" id="PS51767">
    <property type="entry name" value="PEPTIDASE_A1"/>
    <property type="match status" value="1"/>
</dbReference>
<evidence type="ECO:0000256" key="5">
    <source>
        <dbReference type="SAM" id="SignalP"/>
    </source>
</evidence>
<dbReference type="OrthoDB" id="660550at2759"/>
<evidence type="ECO:0000313" key="7">
    <source>
        <dbReference type="EMBL" id="OCB91992.1"/>
    </source>
</evidence>
<keyword evidence="5" id="KW-0732">Signal</keyword>
<dbReference type="AlphaFoldDB" id="A0A9Q5I5C4"/>
<dbReference type="PRINTS" id="PR00792">
    <property type="entry name" value="PEPSIN"/>
</dbReference>
<comment type="caution">
    <text evidence="7">The sequence shown here is derived from an EMBL/GenBank/DDBJ whole genome shotgun (WGS) entry which is preliminary data.</text>
</comment>
<dbReference type="Pfam" id="PF00026">
    <property type="entry name" value="Asp"/>
    <property type="match status" value="1"/>
</dbReference>
<comment type="similarity">
    <text evidence="1 4">Belongs to the peptidase A1 family.</text>
</comment>
<dbReference type="EMBL" id="LNZH02000045">
    <property type="protein sequence ID" value="OCB91992.1"/>
    <property type="molecule type" value="Genomic_DNA"/>
</dbReference>